<dbReference type="PANTHER" id="PTHR11551">
    <property type="entry name" value="INSULIN-LIKE GROWTH FACTOR BINDING PROTEIN"/>
    <property type="match status" value="1"/>
</dbReference>
<reference evidence="15" key="1">
    <citation type="submission" date="2025-08" db="UniProtKB">
        <authorList>
            <consortium name="Ensembl"/>
        </authorList>
    </citation>
    <scope>IDENTIFICATION</scope>
</reference>
<proteinExistence type="predicted"/>
<dbReference type="PROSITE" id="PS51323">
    <property type="entry name" value="IGFBP_N_2"/>
    <property type="match status" value="1"/>
</dbReference>
<evidence type="ECO:0000256" key="7">
    <source>
        <dbReference type="ARBA" id="ARBA00022729"/>
    </source>
</evidence>
<dbReference type="SUPFAM" id="SSF57610">
    <property type="entry name" value="Thyroglobulin type-1 domain"/>
    <property type="match status" value="1"/>
</dbReference>
<dbReference type="PRINTS" id="PR01976">
    <property type="entry name" value="IGFBPFAMILY"/>
</dbReference>
<feature type="region of interest" description="Disordered" evidence="11">
    <location>
        <begin position="106"/>
        <end position="161"/>
    </location>
</feature>
<accession>A0A8C2CZD0</accession>
<dbReference type="FunFam" id="4.10.40.20:FF:000001">
    <property type="entry name" value="Insulin-like growth factor binding protein 5"/>
    <property type="match status" value="1"/>
</dbReference>
<dbReference type="PROSITE" id="PS00222">
    <property type="entry name" value="IGFBP_N_1"/>
    <property type="match status" value="1"/>
</dbReference>
<dbReference type="Pfam" id="PF00219">
    <property type="entry name" value="IGFBP"/>
    <property type="match status" value="1"/>
</dbReference>
<sequence length="332" mass="36167">MTGLCALCLTALLAAFARLAASVSPVVRCEPCDEVAMVLCKPLPRDCAEPVKEPGCGCCMTCPLTEGQACGVYTGRCGTGLSCQHRPGESKPLQALLEGRGVCAKASDKKHSGNPSHGHDNPEEEGEEHISNDTRATGAGGAETVQDTTIVSGDTQGGPRMAIETIDPMRHIKEEIIKKEQTRKGQTFKGEPVSSGVHTDIHNFSLESKRETEYGPCRREMESVMKILKISNVLNPRGFHIPNCDQKGFYKKKQVITFYPSALTCLALIFCKCFVFIVTYFAPITGPIPHLAKYLAQGGNRDPIFRPSLPRIKPVTCNQSSFSNYYSTTIHE</sequence>
<evidence type="ECO:0000256" key="12">
    <source>
        <dbReference type="SAM" id="Phobius"/>
    </source>
</evidence>
<dbReference type="InterPro" id="IPR009030">
    <property type="entry name" value="Growth_fac_rcpt_cys_sf"/>
</dbReference>
<dbReference type="Gene3D" id="4.10.40.20">
    <property type="match status" value="1"/>
</dbReference>
<dbReference type="GO" id="GO:0006915">
    <property type="term" value="P:apoptotic process"/>
    <property type="evidence" value="ECO:0007669"/>
    <property type="project" value="UniProtKB-KW"/>
</dbReference>
<feature type="transmembrane region" description="Helical" evidence="12">
    <location>
        <begin position="258"/>
        <end position="282"/>
    </location>
</feature>
<dbReference type="GO" id="GO:0001968">
    <property type="term" value="F:fibronectin binding"/>
    <property type="evidence" value="ECO:0007669"/>
    <property type="project" value="TreeGrafter"/>
</dbReference>
<keyword evidence="9" id="KW-0325">Glycoprotein</keyword>
<dbReference type="PANTHER" id="PTHR11551:SF3">
    <property type="entry name" value="INSULIN-LIKE GROWTH FACTOR-BINDING PROTEIN 3"/>
    <property type="match status" value="1"/>
</dbReference>
<keyword evidence="4" id="KW-0597">Phosphoprotein</keyword>
<name>A0A8C2CZD0_CYPCA</name>
<keyword evidence="10" id="KW-0340">Growth factor binding</keyword>
<dbReference type="InterPro" id="IPR012211">
    <property type="entry name" value="IGFBP-3"/>
</dbReference>
<keyword evidence="12" id="KW-1133">Transmembrane helix</keyword>
<dbReference type="InterPro" id="IPR022321">
    <property type="entry name" value="IGFBP_1-6_chordata"/>
</dbReference>
<dbReference type="GO" id="GO:0031995">
    <property type="term" value="F:insulin-like growth factor II binding"/>
    <property type="evidence" value="ECO:0007669"/>
    <property type="project" value="TreeGrafter"/>
</dbReference>
<dbReference type="SUPFAM" id="SSF57184">
    <property type="entry name" value="Growth factor receptor domain"/>
    <property type="match status" value="1"/>
</dbReference>
<evidence type="ECO:0000313" key="15">
    <source>
        <dbReference type="Ensembl" id="ENSCCRP00020017722.1"/>
    </source>
</evidence>
<evidence type="ECO:0000256" key="8">
    <source>
        <dbReference type="ARBA" id="ARBA00023157"/>
    </source>
</evidence>
<keyword evidence="5" id="KW-0341">Growth regulation</keyword>
<dbReference type="InterPro" id="IPR000716">
    <property type="entry name" value="Thyroglobulin_1"/>
</dbReference>
<evidence type="ECO:0000256" key="5">
    <source>
        <dbReference type="ARBA" id="ARBA00022604"/>
    </source>
</evidence>
<dbReference type="InterPro" id="IPR000867">
    <property type="entry name" value="IGFBP-like"/>
</dbReference>
<feature type="domain" description="IGFBP N-terminal" evidence="14">
    <location>
        <begin position="25"/>
        <end position="106"/>
    </location>
</feature>
<dbReference type="GO" id="GO:0031994">
    <property type="term" value="F:insulin-like growth factor I binding"/>
    <property type="evidence" value="ECO:0007669"/>
    <property type="project" value="TreeGrafter"/>
</dbReference>
<keyword evidence="6" id="KW-0053">Apoptosis</keyword>
<evidence type="ECO:0000256" key="6">
    <source>
        <dbReference type="ARBA" id="ARBA00022703"/>
    </source>
</evidence>
<keyword evidence="12" id="KW-0472">Membrane</keyword>
<dbReference type="InterPro" id="IPR017891">
    <property type="entry name" value="Insulin_GF-bd_Cys-rich_CS"/>
</dbReference>
<dbReference type="Pfam" id="PF00086">
    <property type="entry name" value="Thyroglobulin_1"/>
    <property type="match status" value="1"/>
</dbReference>
<dbReference type="Ensembl" id="ENSCCRT00020019473.1">
    <property type="protein sequence ID" value="ENSCCRP00020017722.1"/>
    <property type="gene ID" value="ENSCCRG00020008448.1"/>
</dbReference>
<protein>
    <recommendedName>
        <fullName evidence="2">Insulin-like growth factor-binding protein 3</fullName>
    </recommendedName>
</protein>
<feature type="signal peptide" evidence="13">
    <location>
        <begin position="1"/>
        <end position="22"/>
    </location>
</feature>
<keyword evidence="8" id="KW-1015">Disulfide bond</keyword>
<feature type="chain" id="PRO_5034434107" description="Insulin-like growth factor-binding protein 3" evidence="13">
    <location>
        <begin position="23"/>
        <end position="332"/>
    </location>
</feature>
<evidence type="ECO:0000256" key="11">
    <source>
        <dbReference type="SAM" id="MobiDB-lite"/>
    </source>
</evidence>
<dbReference type="GO" id="GO:0043567">
    <property type="term" value="P:regulation of insulin-like growth factor receptor signaling pathway"/>
    <property type="evidence" value="ECO:0007669"/>
    <property type="project" value="TreeGrafter"/>
</dbReference>
<evidence type="ECO:0000259" key="14">
    <source>
        <dbReference type="PROSITE" id="PS51323"/>
    </source>
</evidence>
<evidence type="ECO:0000256" key="2">
    <source>
        <dbReference type="ARBA" id="ARBA00013677"/>
    </source>
</evidence>
<dbReference type="Proteomes" id="UP000694701">
    <property type="component" value="Unplaced"/>
</dbReference>
<evidence type="ECO:0000313" key="16">
    <source>
        <dbReference type="Proteomes" id="UP000694701"/>
    </source>
</evidence>
<evidence type="ECO:0000256" key="13">
    <source>
        <dbReference type="SAM" id="SignalP"/>
    </source>
</evidence>
<evidence type="ECO:0000256" key="10">
    <source>
        <dbReference type="ARBA" id="ARBA00023183"/>
    </source>
</evidence>
<evidence type="ECO:0000256" key="9">
    <source>
        <dbReference type="ARBA" id="ARBA00023180"/>
    </source>
</evidence>
<dbReference type="GO" id="GO:0005615">
    <property type="term" value="C:extracellular space"/>
    <property type="evidence" value="ECO:0007669"/>
    <property type="project" value="TreeGrafter"/>
</dbReference>
<dbReference type="AlphaFoldDB" id="A0A8C2CZD0"/>
<feature type="compositionally biased region" description="Basic and acidic residues" evidence="11">
    <location>
        <begin position="106"/>
        <end position="121"/>
    </location>
</feature>
<keyword evidence="3" id="KW-0964">Secreted</keyword>
<evidence type="ECO:0000256" key="4">
    <source>
        <dbReference type="ARBA" id="ARBA00022553"/>
    </source>
</evidence>
<keyword evidence="7 13" id="KW-0732">Signal</keyword>
<dbReference type="SMART" id="SM00121">
    <property type="entry name" value="IB"/>
    <property type="match status" value="1"/>
</dbReference>
<dbReference type="InterPro" id="IPR036857">
    <property type="entry name" value="Thyroglobulin_1_sf"/>
</dbReference>
<evidence type="ECO:0000256" key="3">
    <source>
        <dbReference type="ARBA" id="ARBA00022525"/>
    </source>
</evidence>
<feature type="compositionally biased region" description="Polar residues" evidence="11">
    <location>
        <begin position="145"/>
        <end position="154"/>
    </location>
</feature>
<comment type="subcellular location">
    <subcellularLocation>
        <location evidence="1">Secreted</location>
    </subcellularLocation>
</comment>
<organism evidence="15 16">
    <name type="scientific">Cyprinus carpio</name>
    <name type="common">Common carp</name>
    <dbReference type="NCBI Taxonomy" id="7962"/>
    <lineage>
        <taxon>Eukaryota</taxon>
        <taxon>Metazoa</taxon>
        <taxon>Chordata</taxon>
        <taxon>Craniata</taxon>
        <taxon>Vertebrata</taxon>
        <taxon>Euteleostomi</taxon>
        <taxon>Actinopterygii</taxon>
        <taxon>Neopterygii</taxon>
        <taxon>Teleostei</taxon>
        <taxon>Ostariophysi</taxon>
        <taxon>Cypriniformes</taxon>
        <taxon>Cyprinidae</taxon>
        <taxon>Cyprininae</taxon>
        <taxon>Cyprinus</taxon>
    </lineage>
</organism>
<evidence type="ECO:0000256" key="1">
    <source>
        <dbReference type="ARBA" id="ARBA00004613"/>
    </source>
</evidence>
<keyword evidence="12" id="KW-0812">Transmembrane</keyword>
<dbReference type="PRINTS" id="PR01979">
    <property type="entry name" value="IGFBPFAMILY3"/>
</dbReference>
<dbReference type="Gene3D" id="4.10.800.10">
    <property type="entry name" value="Thyroglobulin type-1"/>
    <property type="match status" value="1"/>
</dbReference>